<comment type="subcellular location">
    <subcellularLocation>
        <location evidence="2">Membrane</location>
    </subcellularLocation>
</comment>
<keyword evidence="6" id="KW-0732">Signal</keyword>
<comment type="similarity">
    <text evidence="12">Belongs to the glycosyl hydrolase 16 family. CRH1 subfamily.</text>
</comment>
<evidence type="ECO:0000256" key="9">
    <source>
        <dbReference type="ARBA" id="ARBA00023180"/>
    </source>
</evidence>
<dbReference type="AlphaFoldDB" id="A0A162HZV4"/>
<dbReference type="GO" id="GO:0016757">
    <property type="term" value="F:glycosyltransferase activity"/>
    <property type="evidence" value="ECO:0007669"/>
    <property type="project" value="UniProtKB-KW"/>
</dbReference>
<dbReference type="GO" id="GO:0031505">
    <property type="term" value="P:fungal-type cell wall organization"/>
    <property type="evidence" value="ECO:0007669"/>
    <property type="project" value="TreeGrafter"/>
</dbReference>
<evidence type="ECO:0000256" key="1">
    <source>
        <dbReference type="ARBA" id="ARBA00000822"/>
    </source>
</evidence>
<keyword evidence="11" id="KW-0961">Cell wall biogenesis/degradation</keyword>
<evidence type="ECO:0000256" key="12">
    <source>
        <dbReference type="ARBA" id="ARBA00038074"/>
    </source>
</evidence>
<keyword evidence="8 13" id="KW-0472">Membrane</keyword>
<dbReference type="PANTHER" id="PTHR10963">
    <property type="entry name" value="GLYCOSYL HYDROLASE-RELATED"/>
    <property type="match status" value="1"/>
</dbReference>
<dbReference type="Proteomes" id="UP000242877">
    <property type="component" value="Unassembled WGS sequence"/>
</dbReference>
<evidence type="ECO:0000256" key="8">
    <source>
        <dbReference type="ARBA" id="ARBA00023136"/>
    </source>
</evidence>
<evidence type="ECO:0000256" key="11">
    <source>
        <dbReference type="ARBA" id="ARBA00023316"/>
    </source>
</evidence>
<dbReference type="GO" id="GO:0009277">
    <property type="term" value="C:fungal-type cell wall"/>
    <property type="evidence" value="ECO:0007669"/>
    <property type="project" value="TreeGrafter"/>
</dbReference>
<protein>
    <recommendedName>
        <fullName evidence="3">chitinase</fullName>
        <ecNumber evidence="3">3.2.1.14</ecNumber>
    </recommendedName>
</protein>
<keyword evidence="10" id="KW-0326">Glycosidase</keyword>
<dbReference type="InterPro" id="IPR000757">
    <property type="entry name" value="Beta-glucanase-like"/>
</dbReference>
<dbReference type="GO" id="GO:0016020">
    <property type="term" value="C:membrane"/>
    <property type="evidence" value="ECO:0007669"/>
    <property type="project" value="UniProtKB-SubCell"/>
</dbReference>
<keyword evidence="7" id="KW-0378">Hydrolase</keyword>
<proteinExistence type="inferred from homology"/>
<evidence type="ECO:0000256" key="7">
    <source>
        <dbReference type="ARBA" id="ARBA00022801"/>
    </source>
</evidence>
<keyword evidence="16" id="KW-1185">Reference proteome</keyword>
<dbReference type="EMBL" id="AZGZ01000048">
    <property type="protein sequence ID" value="KZZ86753.1"/>
    <property type="molecule type" value="Genomic_DNA"/>
</dbReference>
<evidence type="ECO:0000256" key="6">
    <source>
        <dbReference type="ARBA" id="ARBA00022729"/>
    </source>
</evidence>
<dbReference type="SUPFAM" id="SSF49899">
    <property type="entry name" value="Concanavalin A-like lectins/glucanases"/>
    <property type="match status" value="1"/>
</dbReference>
<evidence type="ECO:0000256" key="10">
    <source>
        <dbReference type="ARBA" id="ARBA00023295"/>
    </source>
</evidence>
<dbReference type="GO" id="GO:0005975">
    <property type="term" value="P:carbohydrate metabolic process"/>
    <property type="evidence" value="ECO:0007669"/>
    <property type="project" value="InterPro"/>
</dbReference>
<keyword evidence="5" id="KW-0808">Transferase</keyword>
<accession>A0A162HZV4</accession>
<dbReference type="GO" id="GO:0008843">
    <property type="term" value="F:endochitinase activity"/>
    <property type="evidence" value="ECO:0007669"/>
    <property type="project" value="UniProtKB-EC"/>
</dbReference>
<evidence type="ECO:0000256" key="5">
    <source>
        <dbReference type="ARBA" id="ARBA00022679"/>
    </source>
</evidence>
<dbReference type="PROSITE" id="PS51762">
    <property type="entry name" value="GH16_2"/>
    <property type="match status" value="1"/>
</dbReference>
<evidence type="ECO:0000256" key="13">
    <source>
        <dbReference type="SAM" id="Phobius"/>
    </source>
</evidence>
<organism evidence="15 16">
    <name type="scientific">Ascosphaera apis ARSEF 7405</name>
    <dbReference type="NCBI Taxonomy" id="392613"/>
    <lineage>
        <taxon>Eukaryota</taxon>
        <taxon>Fungi</taxon>
        <taxon>Dikarya</taxon>
        <taxon>Ascomycota</taxon>
        <taxon>Pezizomycotina</taxon>
        <taxon>Eurotiomycetes</taxon>
        <taxon>Eurotiomycetidae</taxon>
        <taxon>Onygenales</taxon>
        <taxon>Ascosphaeraceae</taxon>
        <taxon>Ascosphaera</taxon>
    </lineage>
</organism>
<evidence type="ECO:0000256" key="3">
    <source>
        <dbReference type="ARBA" id="ARBA00012729"/>
    </source>
</evidence>
<feature type="transmembrane region" description="Helical" evidence="13">
    <location>
        <begin position="201"/>
        <end position="222"/>
    </location>
</feature>
<evidence type="ECO:0000256" key="4">
    <source>
        <dbReference type="ARBA" id="ARBA00022676"/>
    </source>
</evidence>
<dbReference type="VEuPathDB" id="FungiDB:AAP_06223"/>
<name>A0A162HZV4_9EURO</name>
<comment type="catalytic activity">
    <reaction evidence="1">
        <text>Random endo-hydrolysis of N-acetyl-beta-D-glucosaminide (1-&gt;4)-beta-linkages in chitin and chitodextrins.</text>
        <dbReference type="EC" id="3.2.1.14"/>
    </reaction>
</comment>
<reference evidence="15 16" key="1">
    <citation type="journal article" date="2016" name="Genome Biol. Evol.">
        <title>Divergent and convergent evolution of fungal pathogenicity.</title>
        <authorList>
            <person name="Shang Y."/>
            <person name="Xiao G."/>
            <person name="Zheng P."/>
            <person name="Cen K."/>
            <person name="Zhan S."/>
            <person name="Wang C."/>
        </authorList>
    </citation>
    <scope>NUCLEOTIDE SEQUENCE [LARGE SCALE GENOMIC DNA]</scope>
    <source>
        <strain evidence="15 16">ARSEF 7405</strain>
    </source>
</reference>
<keyword evidence="13" id="KW-0812">Transmembrane</keyword>
<dbReference type="InterPro" id="IPR050546">
    <property type="entry name" value="Glycosyl_Hydrlase_16"/>
</dbReference>
<evidence type="ECO:0000259" key="14">
    <source>
        <dbReference type="PROSITE" id="PS51762"/>
    </source>
</evidence>
<evidence type="ECO:0000256" key="2">
    <source>
        <dbReference type="ARBA" id="ARBA00004370"/>
    </source>
</evidence>
<evidence type="ECO:0000313" key="15">
    <source>
        <dbReference type="EMBL" id="KZZ86753.1"/>
    </source>
</evidence>
<dbReference type="EC" id="3.2.1.14" evidence="3"/>
<evidence type="ECO:0000313" key="16">
    <source>
        <dbReference type="Proteomes" id="UP000242877"/>
    </source>
</evidence>
<dbReference type="GO" id="GO:0030246">
    <property type="term" value="F:carbohydrate binding"/>
    <property type="evidence" value="ECO:0007669"/>
    <property type="project" value="UniProtKB-KW"/>
</dbReference>
<sequence length="270" mass="30197">MRAAKGAGIISCVVLMSDDLDEIDWEFIGSKHDSVETDYFGKGNDTLGDRELTVGVPDAMDSFHNYTWDWTHERIEWWIDGNLVRTLNYEDALGGKNYPQTPARLSVGMWSGGDSKQPGTVQWAGGKTDYSQGPFVMTVKSLFVKDYSHGKEYEYGDHSGDWQSIKINEGKPFYKDQIEKGPPKSLAEHWKELSKGAKAGIFIGIAVFCAAALAAIAVCCVVQRKRGKKEYTLAQTEYSSQVEASEKLRSEWQKRHASSMYTRLDKVGSP</sequence>
<dbReference type="Pfam" id="PF00722">
    <property type="entry name" value="Glyco_hydro_16"/>
    <property type="match status" value="1"/>
</dbReference>
<gene>
    <name evidence="15" type="ORF">AAP_06223</name>
</gene>
<dbReference type="OrthoDB" id="4781at2759"/>
<comment type="caution">
    <text evidence="15">The sequence shown here is derived from an EMBL/GenBank/DDBJ whole genome shotgun (WGS) entry which is preliminary data.</text>
</comment>
<dbReference type="InterPro" id="IPR013320">
    <property type="entry name" value="ConA-like_dom_sf"/>
</dbReference>
<dbReference type="Gene3D" id="2.60.120.200">
    <property type="match status" value="1"/>
</dbReference>
<keyword evidence="4" id="KW-0328">Glycosyltransferase</keyword>
<keyword evidence="13" id="KW-1133">Transmembrane helix</keyword>
<feature type="domain" description="GH16" evidence="14">
    <location>
        <begin position="1"/>
        <end position="139"/>
    </location>
</feature>
<keyword evidence="9" id="KW-0325">Glycoprotein</keyword>
<keyword evidence="15" id="KW-0430">Lectin</keyword>
<dbReference type="PANTHER" id="PTHR10963:SF27">
    <property type="entry name" value="GLYCOSIDASE-RELATED"/>
    <property type="match status" value="1"/>
</dbReference>